<accession>A0ABY8JYE3</accession>
<evidence type="ECO:0008006" key="4">
    <source>
        <dbReference type="Google" id="ProtNLM"/>
    </source>
</evidence>
<evidence type="ECO:0000313" key="2">
    <source>
        <dbReference type="EMBL" id="WGD39052.1"/>
    </source>
</evidence>
<protein>
    <recommendedName>
        <fullName evidence="4">Transposase</fullName>
    </recommendedName>
</protein>
<name>A0ABY8JYE3_9ACTN</name>
<proteinExistence type="predicted"/>
<keyword evidence="3" id="KW-1185">Reference proteome</keyword>
<sequence>MMISLNRRDDLLDAQLAGLRNGRRPGRGPTMVVSTTQPFRIRPL</sequence>
<organism evidence="2 3">
    <name type="scientific">Streptomyces cathayae</name>
    <dbReference type="NCBI Taxonomy" id="3031124"/>
    <lineage>
        <taxon>Bacteria</taxon>
        <taxon>Bacillati</taxon>
        <taxon>Actinomycetota</taxon>
        <taxon>Actinomycetes</taxon>
        <taxon>Kitasatosporales</taxon>
        <taxon>Streptomycetaceae</taxon>
        <taxon>Streptomyces</taxon>
    </lineage>
</organism>
<evidence type="ECO:0000313" key="3">
    <source>
        <dbReference type="Proteomes" id="UP001216440"/>
    </source>
</evidence>
<evidence type="ECO:0000256" key="1">
    <source>
        <dbReference type="SAM" id="MobiDB-lite"/>
    </source>
</evidence>
<gene>
    <name evidence="2" type="ORF">PYS65_02080</name>
</gene>
<dbReference type="RefSeq" id="WP_279331976.1">
    <property type="nucleotide sequence ID" value="NZ_CP121682.1"/>
</dbReference>
<feature type="region of interest" description="Disordered" evidence="1">
    <location>
        <begin position="19"/>
        <end position="44"/>
    </location>
</feature>
<dbReference type="Proteomes" id="UP001216440">
    <property type="component" value="Chromosome"/>
</dbReference>
<reference evidence="2 3" key="1">
    <citation type="submission" date="2023-03" db="EMBL/GenBank/DDBJ databases">
        <authorList>
            <person name="Mo P."/>
        </authorList>
    </citation>
    <scope>NUCLEOTIDE SEQUENCE [LARGE SCALE GENOMIC DNA]</scope>
    <source>
        <strain evidence="2 3">HUAS 5</strain>
    </source>
</reference>
<dbReference type="EMBL" id="CP121682">
    <property type="protein sequence ID" value="WGD39052.1"/>
    <property type="molecule type" value="Genomic_DNA"/>
</dbReference>